<evidence type="ECO:0000256" key="4">
    <source>
        <dbReference type="ARBA" id="ARBA00022692"/>
    </source>
</evidence>
<comment type="subcellular location">
    <subcellularLocation>
        <location evidence="1">Membrane</location>
        <topology evidence="1">Multi-pass membrane protein</topology>
    </subcellularLocation>
</comment>
<evidence type="ECO:0000256" key="11">
    <source>
        <dbReference type="SAM" id="MobiDB-lite"/>
    </source>
</evidence>
<feature type="region of interest" description="Disordered" evidence="11">
    <location>
        <begin position="274"/>
        <end position="301"/>
    </location>
</feature>
<keyword evidence="8 9" id="KW-0472">Membrane</keyword>
<organism evidence="12 13">
    <name type="scientific">Saccharata proteae CBS 121410</name>
    <dbReference type="NCBI Taxonomy" id="1314787"/>
    <lineage>
        <taxon>Eukaryota</taxon>
        <taxon>Fungi</taxon>
        <taxon>Dikarya</taxon>
        <taxon>Ascomycota</taxon>
        <taxon>Pezizomycotina</taxon>
        <taxon>Dothideomycetes</taxon>
        <taxon>Dothideomycetes incertae sedis</taxon>
        <taxon>Botryosphaeriales</taxon>
        <taxon>Saccharataceae</taxon>
        <taxon>Saccharata</taxon>
    </lineage>
</organism>
<dbReference type="Pfam" id="PF00153">
    <property type="entry name" value="Mito_carr"/>
    <property type="match status" value="3"/>
</dbReference>
<accession>A0A9P4HRE6</accession>
<evidence type="ECO:0000256" key="6">
    <source>
        <dbReference type="ARBA" id="ARBA00022792"/>
    </source>
</evidence>
<keyword evidence="5" id="KW-0677">Repeat</keyword>
<keyword evidence="3 10" id="KW-0813">Transport</keyword>
<dbReference type="Gene3D" id="1.50.40.10">
    <property type="entry name" value="Mitochondrial carrier domain"/>
    <property type="match status" value="1"/>
</dbReference>
<evidence type="ECO:0000313" key="13">
    <source>
        <dbReference type="Proteomes" id="UP000799776"/>
    </source>
</evidence>
<keyword evidence="6" id="KW-0496">Mitochondrion</keyword>
<dbReference type="Proteomes" id="UP000799776">
    <property type="component" value="Unassembled WGS sequence"/>
</dbReference>
<dbReference type="EMBL" id="ML978730">
    <property type="protein sequence ID" value="KAF2085537.1"/>
    <property type="molecule type" value="Genomic_DNA"/>
</dbReference>
<evidence type="ECO:0000313" key="12">
    <source>
        <dbReference type="EMBL" id="KAF2085537.1"/>
    </source>
</evidence>
<keyword evidence="7" id="KW-1133">Transmembrane helix</keyword>
<evidence type="ECO:0000256" key="9">
    <source>
        <dbReference type="PROSITE-ProRule" id="PRU00282"/>
    </source>
</evidence>
<evidence type="ECO:0000256" key="3">
    <source>
        <dbReference type="ARBA" id="ARBA00022448"/>
    </source>
</evidence>
<evidence type="ECO:0000256" key="2">
    <source>
        <dbReference type="ARBA" id="ARBA00006375"/>
    </source>
</evidence>
<sequence>MTSYVYISQLDAFTLYHQVQEEQTSHASQIGPALPALGHATSGAVGTAISKLVLYPLDLIITRLQVQSQFKGASEPATDDDYNDIVDAAQKIYKNEGGIKAFYCGVVSDTTKSMVDSFLFFLAYNFMRSSRQENPRKALPVAEELGIGMLAGALSKLCTTPVQNVVTRKQTAAMRARRSPLGTSSLDLSVKDIALQIRDEKGLAGFWSGYSASLVLTVNPALTFLLHETLLRLLVKREDRSNPGSRTTFLLAALSKVVASTITYPFSLAKTRAQVGSSGPTDEDRPESLQEKSDDDPAVKRRKKAGRATIFSSILQIAREEGLKGLYQGLSGEVLKGFFSHGLTMLLKERVHSLIIQVYYLVLKALKKYPSPAELAEAGRARAQAAVDAAKESVENGWEDGMDLLEGVAEGGKEVIIDATETGKGAVSSTMEMGREAVNGASKGLRDAVEMGRGQVFPVCVNRICWQSMGVWDIDGPDRA</sequence>
<keyword evidence="6" id="KW-0999">Mitochondrion inner membrane</keyword>
<feature type="repeat" description="Solcar" evidence="9">
    <location>
        <begin position="139"/>
        <end position="233"/>
    </location>
</feature>
<dbReference type="InterPro" id="IPR052217">
    <property type="entry name" value="Mito/Peroxisomal_Carrier"/>
</dbReference>
<feature type="compositionally biased region" description="Basic and acidic residues" evidence="11">
    <location>
        <begin position="282"/>
        <end position="299"/>
    </location>
</feature>
<dbReference type="SUPFAM" id="SSF103506">
    <property type="entry name" value="Mitochondrial carrier"/>
    <property type="match status" value="1"/>
</dbReference>
<gene>
    <name evidence="12" type="ORF">K490DRAFT_58682</name>
</gene>
<evidence type="ECO:0000256" key="8">
    <source>
        <dbReference type="ARBA" id="ARBA00023136"/>
    </source>
</evidence>
<keyword evidence="4 9" id="KW-0812">Transmembrane</keyword>
<dbReference type="GO" id="GO:0015217">
    <property type="term" value="F:ADP transmembrane transporter activity"/>
    <property type="evidence" value="ECO:0007669"/>
    <property type="project" value="TreeGrafter"/>
</dbReference>
<keyword evidence="13" id="KW-1185">Reference proteome</keyword>
<evidence type="ECO:0000256" key="1">
    <source>
        <dbReference type="ARBA" id="ARBA00004141"/>
    </source>
</evidence>
<comment type="similarity">
    <text evidence="2 10">Belongs to the mitochondrial carrier (TC 2.A.29) family.</text>
</comment>
<name>A0A9P4HRE6_9PEZI</name>
<proteinExistence type="inferred from homology"/>
<comment type="caution">
    <text evidence="12">The sequence shown here is derived from an EMBL/GenBank/DDBJ whole genome shotgun (WGS) entry which is preliminary data.</text>
</comment>
<evidence type="ECO:0000256" key="7">
    <source>
        <dbReference type="ARBA" id="ARBA00022989"/>
    </source>
</evidence>
<reference evidence="12" key="1">
    <citation type="journal article" date="2020" name="Stud. Mycol.">
        <title>101 Dothideomycetes genomes: a test case for predicting lifestyles and emergence of pathogens.</title>
        <authorList>
            <person name="Haridas S."/>
            <person name="Albert R."/>
            <person name="Binder M."/>
            <person name="Bloem J."/>
            <person name="Labutti K."/>
            <person name="Salamov A."/>
            <person name="Andreopoulos B."/>
            <person name="Baker S."/>
            <person name="Barry K."/>
            <person name="Bills G."/>
            <person name="Bluhm B."/>
            <person name="Cannon C."/>
            <person name="Castanera R."/>
            <person name="Culley D."/>
            <person name="Daum C."/>
            <person name="Ezra D."/>
            <person name="Gonzalez J."/>
            <person name="Henrissat B."/>
            <person name="Kuo A."/>
            <person name="Liang C."/>
            <person name="Lipzen A."/>
            <person name="Lutzoni F."/>
            <person name="Magnuson J."/>
            <person name="Mondo S."/>
            <person name="Nolan M."/>
            <person name="Ohm R."/>
            <person name="Pangilinan J."/>
            <person name="Park H.-J."/>
            <person name="Ramirez L."/>
            <person name="Alfaro M."/>
            <person name="Sun H."/>
            <person name="Tritt A."/>
            <person name="Yoshinaga Y."/>
            <person name="Zwiers L.-H."/>
            <person name="Turgeon B."/>
            <person name="Goodwin S."/>
            <person name="Spatafora J."/>
            <person name="Crous P."/>
            <person name="Grigoriev I."/>
        </authorList>
    </citation>
    <scope>NUCLEOTIDE SEQUENCE</scope>
    <source>
        <strain evidence="12">CBS 121410</strain>
    </source>
</reference>
<protein>
    <submittedName>
        <fullName evidence="12">Mitochondrial carrier</fullName>
    </submittedName>
</protein>
<feature type="repeat" description="Solcar" evidence="9">
    <location>
        <begin position="247"/>
        <end position="354"/>
    </location>
</feature>
<dbReference type="GO" id="GO:0016020">
    <property type="term" value="C:membrane"/>
    <property type="evidence" value="ECO:0007669"/>
    <property type="project" value="UniProtKB-SubCell"/>
</dbReference>
<dbReference type="OrthoDB" id="18574at2759"/>
<evidence type="ECO:0000256" key="5">
    <source>
        <dbReference type="ARBA" id="ARBA00022737"/>
    </source>
</evidence>
<evidence type="ECO:0000256" key="10">
    <source>
        <dbReference type="RuleBase" id="RU000488"/>
    </source>
</evidence>
<dbReference type="InterPro" id="IPR018108">
    <property type="entry name" value="MCP_transmembrane"/>
</dbReference>
<dbReference type="PANTHER" id="PTHR45939">
    <property type="entry name" value="PEROXISOMAL MEMBRANE PROTEIN PMP34-RELATED"/>
    <property type="match status" value="1"/>
</dbReference>
<dbReference type="PANTHER" id="PTHR45939:SF2">
    <property type="entry name" value="CARRIER PROTEIN, PUTATIVE (AFU_ORTHOLOGUE AFUA_2G13870)-RELATED"/>
    <property type="match status" value="1"/>
</dbReference>
<dbReference type="PROSITE" id="PS50920">
    <property type="entry name" value="SOLCAR"/>
    <property type="match status" value="3"/>
</dbReference>
<dbReference type="AlphaFoldDB" id="A0A9P4HRE6"/>
<feature type="repeat" description="Solcar" evidence="9">
    <location>
        <begin position="34"/>
        <end position="130"/>
    </location>
</feature>
<dbReference type="InterPro" id="IPR023395">
    <property type="entry name" value="MCP_dom_sf"/>
</dbReference>